<feature type="region of interest" description="Disordered" evidence="1">
    <location>
        <begin position="1449"/>
        <end position="1498"/>
    </location>
</feature>
<evidence type="ECO:0000256" key="1">
    <source>
        <dbReference type="SAM" id="MobiDB-lite"/>
    </source>
</evidence>
<feature type="domain" description="U3 small nucleolar RNA-associated protein 20" evidence="3">
    <location>
        <begin position="1536"/>
        <end position="1760"/>
    </location>
</feature>
<dbReference type="PANTHER" id="PTHR17695">
    <property type="entry name" value="SMALL SUBUNIT PROCESSOME COMPONENT 20 HOMOLOG"/>
    <property type="match status" value="1"/>
</dbReference>
<dbReference type="Pfam" id="PF07539">
    <property type="entry name" value="UTP20_N"/>
    <property type="match status" value="1"/>
</dbReference>
<accession>A0A914HMZ3</accession>
<dbReference type="Pfam" id="PF23099">
    <property type="entry name" value="UTP20_C"/>
    <property type="match status" value="1"/>
</dbReference>
<dbReference type="Pfam" id="PF20416">
    <property type="entry name" value="UTP20"/>
    <property type="match status" value="1"/>
</dbReference>
<evidence type="ECO:0000313" key="6">
    <source>
        <dbReference type="WBParaSite" id="Gr19_v10_g2798.t1"/>
    </source>
</evidence>
<organism evidence="5 6">
    <name type="scientific">Globodera rostochiensis</name>
    <name type="common">Golden nematode worm</name>
    <name type="synonym">Heterodera rostochiensis</name>
    <dbReference type="NCBI Taxonomy" id="31243"/>
    <lineage>
        <taxon>Eukaryota</taxon>
        <taxon>Metazoa</taxon>
        <taxon>Ecdysozoa</taxon>
        <taxon>Nematoda</taxon>
        <taxon>Chromadorea</taxon>
        <taxon>Rhabditida</taxon>
        <taxon>Tylenchina</taxon>
        <taxon>Tylenchomorpha</taxon>
        <taxon>Tylenchoidea</taxon>
        <taxon>Heteroderidae</taxon>
        <taxon>Heteroderinae</taxon>
        <taxon>Globodera</taxon>
    </lineage>
</organism>
<dbReference type="PANTHER" id="PTHR17695:SF11">
    <property type="entry name" value="SMALL SUBUNIT PROCESSOME COMPONENT 20 HOMOLOG"/>
    <property type="match status" value="1"/>
</dbReference>
<feature type="region of interest" description="Disordered" evidence="1">
    <location>
        <begin position="62"/>
        <end position="184"/>
    </location>
</feature>
<feature type="compositionally biased region" description="Low complexity" evidence="1">
    <location>
        <begin position="152"/>
        <end position="165"/>
    </location>
</feature>
<feature type="compositionally biased region" description="Polar residues" evidence="1">
    <location>
        <begin position="2551"/>
        <end position="2561"/>
    </location>
</feature>
<dbReference type="InterPro" id="IPR016024">
    <property type="entry name" value="ARM-type_fold"/>
</dbReference>
<proteinExistence type="predicted"/>
<feature type="region of interest" description="Disordered" evidence="1">
    <location>
        <begin position="2520"/>
        <end position="2561"/>
    </location>
</feature>
<dbReference type="GO" id="GO:0030686">
    <property type="term" value="C:90S preribosome"/>
    <property type="evidence" value="ECO:0007669"/>
    <property type="project" value="TreeGrafter"/>
</dbReference>
<dbReference type="SUPFAM" id="SSF48371">
    <property type="entry name" value="ARM repeat"/>
    <property type="match status" value="2"/>
</dbReference>
<dbReference type="InterPro" id="IPR046523">
    <property type="entry name" value="UTP20_dom"/>
</dbReference>
<feature type="compositionally biased region" description="Acidic residues" evidence="1">
    <location>
        <begin position="1463"/>
        <end position="1477"/>
    </location>
</feature>
<dbReference type="InterPro" id="IPR057525">
    <property type="entry name" value="UTP20_C"/>
</dbReference>
<feature type="region of interest" description="Disordered" evidence="1">
    <location>
        <begin position="519"/>
        <end position="550"/>
    </location>
</feature>
<dbReference type="WBParaSite" id="Gr19_v10_g2798.t1">
    <property type="protein sequence ID" value="Gr19_v10_g2798.t1"/>
    <property type="gene ID" value="Gr19_v10_g2798"/>
</dbReference>
<feature type="compositionally biased region" description="Basic and acidic residues" evidence="1">
    <location>
        <begin position="1672"/>
        <end position="1683"/>
    </location>
</feature>
<feature type="region of interest" description="Disordered" evidence="1">
    <location>
        <begin position="1667"/>
        <end position="1688"/>
    </location>
</feature>
<dbReference type="InterPro" id="IPR011430">
    <property type="entry name" value="UTP20_N"/>
</dbReference>
<dbReference type="InterPro" id="IPR011989">
    <property type="entry name" value="ARM-like"/>
</dbReference>
<protein>
    <submittedName>
        <fullName evidence="6">Uncharacterized protein</fullName>
    </submittedName>
</protein>
<dbReference type="Gene3D" id="1.25.10.10">
    <property type="entry name" value="Leucine-rich Repeat Variant"/>
    <property type="match status" value="2"/>
</dbReference>
<evidence type="ECO:0000259" key="3">
    <source>
        <dbReference type="Pfam" id="PF20416"/>
    </source>
</evidence>
<feature type="compositionally biased region" description="Basic residues" evidence="1">
    <location>
        <begin position="2521"/>
        <end position="2550"/>
    </location>
</feature>
<reference evidence="6" key="1">
    <citation type="submission" date="2022-11" db="UniProtKB">
        <authorList>
            <consortium name="WormBaseParasite"/>
        </authorList>
    </citation>
    <scope>IDENTIFICATION</scope>
</reference>
<feature type="region of interest" description="Disordered" evidence="1">
    <location>
        <begin position="1846"/>
        <end position="1865"/>
    </location>
</feature>
<dbReference type="InterPro" id="IPR052575">
    <property type="entry name" value="SSU_processome_comp_20"/>
</dbReference>
<evidence type="ECO:0000259" key="4">
    <source>
        <dbReference type="Pfam" id="PF23099"/>
    </source>
</evidence>
<feature type="compositionally biased region" description="Basic and acidic residues" evidence="1">
    <location>
        <begin position="1478"/>
        <end position="1498"/>
    </location>
</feature>
<dbReference type="GO" id="GO:0032040">
    <property type="term" value="C:small-subunit processome"/>
    <property type="evidence" value="ECO:0007669"/>
    <property type="project" value="TreeGrafter"/>
</dbReference>
<sequence length="2561" mass="291588">MSFCQVPTDFVVDLPMEVPPSFYPPPTVWVPQIDIPPLRKYEYRFEREKTAIFRWEKERLERNKEAGKAQNKLRQRQTEDEKGTENGRTEWRHSSESWEGGSESPNGPDDPSEECRKERGFLSDVRSSPNAPKPNLPPHFAPSPLLRPVPMSTSSASTSHIGTSSDQNGIPIQKSHSTNNTLDGLEEFEPRRDLFDILELRSLDARRELEKFFNFFDSSTMDGLTLAELFQFTSLNAQNEFSLRTVCALLERRKTVESYDADEAAASHEVQPVPPSSSTEEWFLRFATILRPSLRSPFGFVRLRSLQLLLQLWPFGGRATNSGSESLENAKMLANPIGMLIEAEQCEVSFHSYRQRAQFFRRLKRNNLLALLPSEDEAFRELMEKLVLDVLLAQLYERLTLYWPLLTESIESYAQSLDLFWDCFGFALDFAWDALSEEQNGRNEDEVDKTVGCNTAVNFGSFRVQLLRLLGKLPSARSELRTRYLSPKLITLYRDEFMQFDEPFPTTSSKPVKGKMDSEAQQLCEENGGEEERENDFVDTDDDNLEPSKKDFCPKIGKESAAVKPLRFRVGRRNAVQAIKALLAVYGRFSNPRGVFREREIHEIYYELLLVNEAEVQRAALGCLLTYKYAWLTPYKTHLEALLDPRQLRDHLVLFVVDNRRDADDLLDEHSLTDQHRPELIPVLIRLLYGSLYTHVATRGKTKRLAIFRFLANCHSDELGLFLQLIFGPLFSFFETNDENDAISGLERAFSSLDSKMDVVRSMSLNKLKSSLGSLSDVFHFLGPFLSDAQLALLFASIVLIARILLQHSSQRFRQKEAINQMDGDGTASMERFLKSLRKVLFLTLIKFFRAFQSRPNLPISAFHSLFQQFLGPLISDFNEGRVFTSKCLSLPVSAIRLFCTWGQINRYFPLLNVPLSIDFADSDSICHSIVTTPMALLCDQLFLLRSSATKSTIQMDILRVVCSMLDSHDENTLESAKIAESSAADLITVLPQVPLEMPEMNAIPAAFGVSLVLSNGQLDKILGYMSNFVNIAGGQLGSKVADQMSRIPTIYFDLLSRLSSHIQRPELASMFAHTLLRFVTSKNGLMLKRRPDRAVVVLATLGRLAPHLEDPLDAVARLSPLFSHLEGRQLRWALTQMAFSIRENPCLPSGAKNLIDLLEALESWDLRRIEDPDADRRCEALLRLHDWYEQRNRHVLLEDGAAHTLPLLAHSHVHSMLQNSDISLRGTAANTFRQLIQFVADPPTAAKGNFDVVRMLRSHFIPLILRGLRASVEDESARHEFIQCLASLARCFPNEPQLTSFRLIIGSMAPASAEFVVDPDIDFFECAMHIQLHRRQRAFHRLAERLNSGELSVGHSLLLRFIVPIVQPYLMDTAPNRSALSDQALHLFSSILRRTPWPKYCQMLDHFLRQLDTVEEMRTKGAIRVVSAVLNAFHFDLRHLQINDQKKRGEYNGGREVGNDEGNVEGMEEDDEEVVERDEQQKESDQRESDGIGKSDEEEKRRIFGVVKGRLLPRLRECLHNWSGANKPGSNWDLEEQKLLRAPLTLAVVKLLEWLPPHVAEQHLHGLVLFLKHLLMSRSASTRQNARKLLEQMVCLLGPAKLPFVLREVKQALNKGYQMHVMVVTVHALIGALEGHLASGDMEPVLREVVDVCRWETFGSNNDKYGTAGGDVDRRSDSHGVPEARASGKRTGHTLTIVGRFVAKLDLLEQYVFAVMRDIANTNSRSETVRKLADWLRALNVGLRINAAIGSREQLRWALRLFDENLRLMSADERRLSQMNGESSTAVGRRPANCLLLPPEPKRLGVIQRVAVKSKVHIFVEFALQILVDQLAKLRHLLPNSGEVGGNCDDEEEHDNRDKCEEENKKNDKIFEDKLKASDLQQIVPLLEQFVPLIIEALKQKYDKVIALSLRALLHLFKCPQLFLANERIEKLVDLFFVLLADYSSVGSAEHRSNVLELQQQLFKCFTQVIRNISPTLLNGDRLQLLFNYVETDILDVHKQTTAFNLVKAIIGRKIEDKSLTNIVTYLSELAITSPSANIRSQCRQTVLLYLTVHPRGQRQYERWMDFFLNQCEYELEEGRLSALEMVHSIISEFTEEANARYALLVHLKLCVRLLNDDSVRCRQFVALALRRLLCSVTPSAFNDCLAATNDWLAAKKPQIRLLAWRAFSQFIASECQHFGPTQLRQIVRRACHSFSISTKLFVDQSDTTKLALSQKVDQILVKSRHSSKCRRTSVNFDEEISSTNRRQKTTIWPQFFVNLDHCLGRCQRNALNLPLSFAAGAFVAKLTEFTECREEIVKHLSGQGAEDLPLDYSPLCSLCLNLITQIDPKPPGKIVRSKVNVGEAVVEETEEDGENVRQNGGGRWDNELAEQAVRSLATLMPSLSGAHFELTCKKLSKLCWAEAVTESDSARKRLTIFKLIGALAVNIPSVISEQFSHLCSYFISIIYREMSKKSSKYTEELHSLAVEVGGELRRRIGDREFTSRLAKCQRERTERVQRRKSDAKTLFVTNPVAALVDKQRRHERKKEARRRRLDIRKPYRALKRRRKTANGNTNERNEL</sequence>
<feature type="compositionally biased region" description="Basic and acidic residues" evidence="1">
    <location>
        <begin position="76"/>
        <end position="96"/>
    </location>
</feature>
<feature type="compositionally biased region" description="Pro residues" evidence="1">
    <location>
        <begin position="131"/>
        <end position="147"/>
    </location>
</feature>
<evidence type="ECO:0000259" key="2">
    <source>
        <dbReference type="Pfam" id="PF07539"/>
    </source>
</evidence>
<feature type="compositionally biased region" description="Polar residues" evidence="1">
    <location>
        <begin position="166"/>
        <end position="182"/>
    </location>
</feature>
<feature type="domain" description="U3 small nucleolar RNA-associated protein 20 N-terminal" evidence="2">
    <location>
        <begin position="576"/>
        <end position="1271"/>
    </location>
</feature>
<name>A0A914HMZ3_GLORO</name>
<keyword evidence="5" id="KW-1185">Reference proteome</keyword>
<dbReference type="Proteomes" id="UP000887572">
    <property type="component" value="Unplaced"/>
</dbReference>
<evidence type="ECO:0000313" key="5">
    <source>
        <dbReference type="Proteomes" id="UP000887572"/>
    </source>
</evidence>
<feature type="domain" description="U3 small nucleolar RNA-associated protein 20 C-terminal" evidence="4">
    <location>
        <begin position="2367"/>
        <end position="2536"/>
    </location>
</feature>
<feature type="compositionally biased region" description="Basic and acidic residues" evidence="1">
    <location>
        <begin position="1855"/>
        <end position="1865"/>
    </location>
</feature>
<feature type="compositionally biased region" description="Acidic residues" evidence="1">
    <location>
        <begin position="527"/>
        <end position="545"/>
    </location>
</feature>